<name>A0ABT7Y3I5_9VIBR</name>
<keyword evidence="1" id="KW-0812">Transmembrane</keyword>
<sequence>MNPQKHLSLIPPPWVLVLIGLVLNILAILVSSVLVESYNQRIGDLSAQEAQNQYAIQLDWNGVETLERKREALLLHSHLSRSVELPQQTQAALIAQLQLWTELKENDLSLQMLPSAMMAIDNAQQGYRERIDTHYLNNLEIAEQIDALQDKVAHYRNIALFLQIFGLALIIARDLARKP</sequence>
<keyword evidence="1" id="KW-1133">Transmembrane helix</keyword>
<comment type="caution">
    <text evidence="2">The sequence shown here is derived from an EMBL/GenBank/DDBJ whole genome shotgun (WGS) entry which is preliminary data.</text>
</comment>
<evidence type="ECO:0000313" key="2">
    <source>
        <dbReference type="EMBL" id="MDN2482607.1"/>
    </source>
</evidence>
<reference evidence="2" key="1">
    <citation type="submission" date="2024-05" db="EMBL/GenBank/DDBJ databases">
        <title>Genome Sequences of Four Agar- Degrading Marine Bacteria.</title>
        <authorList>
            <person name="Phillips E.K."/>
            <person name="Shaffer J.C."/>
            <person name="Henson M.W."/>
            <person name="Temperton B."/>
            <person name="Thrash C.J."/>
            <person name="Martin M.O."/>
        </authorList>
    </citation>
    <scope>NUCLEOTIDE SEQUENCE</scope>
    <source>
        <strain evidence="2">EKP203</strain>
    </source>
</reference>
<proteinExistence type="predicted"/>
<feature type="transmembrane region" description="Helical" evidence="1">
    <location>
        <begin position="14"/>
        <end position="35"/>
    </location>
</feature>
<protein>
    <submittedName>
        <fullName evidence="2">DNA mismatch repair protein</fullName>
    </submittedName>
</protein>
<dbReference type="EMBL" id="JAUEOZ010000002">
    <property type="protein sequence ID" value="MDN2482607.1"/>
    <property type="molecule type" value="Genomic_DNA"/>
</dbReference>
<keyword evidence="3" id="KW-1185">Reference proteome</keyword>
<dbReference type="RefSeq" id="WP_289962671.1">
    <property type="nucleotide sequence ID" value="NZ_JAUEOZ010000002.1"/>
</dbReference>
<evidence type="ECO:0000313" key="3">
    <source>
        <dbReference type="Proteomes" id="UP001169719"/>
    </source>
</evidence>
<gene>
    <name evidence="2" type="ORF">QWJ08_14800</name>
</gene>
<organism evidence="2 3">
    <name type="scientific">Vibrio agarivorans</name>
    <dbReference type="NCBI Taxonomy" id="153622"/>
    <lineage>
        <taxon>Bacteria</taxon>
        <taxon>Pseudomonadati</taxon>
        <taxon>Pseudomonadota</taxon>
        <taxon>Gammaproteobacteria</taxon>
        <taxon>Vibrionales</taxon>
        <taxon>Vibrionaceae</taxon>
        <taxon>Vibrio</taxon>
    </lineage>
</organism>
<feature type="transmembrane region" description="Helical" evidence="1">
    <location>
        <begin position="158"/>
        <end position="176"/>
    </location>
</feature>
<dbReference type="Proteomes" id="UP001169719">
    <property type="component" value="Unassembled WGS sequence"/>
</dbReference>
<keyword evidence="1" id="KW-0472">Membrane</keyword>
<evidence type="ECO:0000256" key="1">
    <source>
        <dbReference type="SAM" id="Phobius"/>
    </source>
</evidence>
<accession>A0ABT7Y3I5</accession>